<dbReference type="SUPFAM" id="SSF52540">
    <property type="entry name" value="P-loop containing nucleoside triphosphate hydrolases"/>
    <property type="match status" value="1"/>
</dbReference>
<name>A0A1B6E0T6_9HEMI</name>
<dbReference type="GO" id="GO:0005789">
    <property type="term" value="C:endoplasmic reticulum membrane"/>
    <property type="evidence" value="ECO:0007669"/>
    <property type="project" value="UniProtKB-SubCell"/>
</dbReference>
<dbReference type="EMBL" id="GEDC01005801">
    <property type="protein sequence ID" value="JAS31497.1"/>
    <property type="molecule type" value="Transcribed_RNA"/>
</dbReference>
<dbReference type="AlphaFoldDB" id="A0A1B6E0T6"/>
<gene>
    <name evidence="12" type="ORF">g.25454</name>
</gene>
<comment type="subcellular location">
    <subcellularLocation>
        <location evidence="1">Endoplasmic reticulum membrane</location>
        <topology evidence="1">Single-pass membrane protein</topology>
    </subcellularLocation>
</comment>
<organism evidence="12">
    <name type="scientific">Clastoptera arizonana</name>
    <name type="common">Arizona spittle bug</name>
    <dbReference type="NCBI Taxonomy" id="38151"/>
    <lineage>
        <taxon>Eukaryota</taxon>
        <taxon>Metazoa</taxon>
        <taxon>Ecdysozoa</taxon>
        <taxon>Arthropoda</taxon>
        <taxon>Hexapoda</taxon>
        <taxon>Insecta</taxon>
        <taxon>Pterygota</taxon>
        <taxon>Neoptera</taxon>
        <taxon>Paraneoptera</taxon>
        <taxon>Hemiptera</taxon>
        <taxon>Auchenorrhyncha</taxon>
        <taxon>Cercopoidea</taxon>
        <taxon>Clastopteridae</taxon>
        <taxon>Clastoptera</taxon>
    </lineage>
</organism>
<proteinExistence type="inferred from homology"/>
<keyword evidence="10" id="KW-0675">Receptor</keyword>
<evidence type="ECO:0000256" key="4">
    <source>
        <dbReference type="ARBA" id="ARBA00022692"/>
    </source>
</evidence>
<evidence type="ECO:0000256" key="3">
    <source>
        <dbReference type="ARBA" id="ARBA00020256"/>
    </source>
</evidence>
<dbReference type="InterPro" id="IPR027417">
    <property type="entry name" value="P-loop_NTPase"/>
</dbReference>
<evidence type="ECO:0000256" key="6">
    <source>
        <dbReference type="ARBA" id="ARBA00022824"/>
    </source>
</evidence>
<evidence type="ECO:0000256" key="1">
    <source>
        <dbReference type="ARBA" id="ARBA00004389"/>
    </source>
</evidence>
<evidence type="ECO:0000256" key="11">
    <source>
        <dbReference type="SAM" id="Phobius"/>
    </source>
</evidence>
<keyword evidence="7 11" id="KW-1133">Transmembrane helix</keyword>
<keyword evidence="6" id="KW-0256">Endoplasmic reticulum</keyword>
<keyword evidence="5" id="KW-0547">Nucleotide-binding</keyword>
<dbReference type="Gene3D" id="3.40.50.300">
    <property type="entry name" value="P-loop containing nucleotide triphosphate hydrolases"/>
    <property type="match status" value="1"/>
</dbReference>
<evidence type="ECO:0000256" key="9">
    <source>
        <dbReference type="ARBA" id="ARBA00023136"/>
    </source>
</evidence>
<evidence type="ECO:0000256" key="7">
    <source>
        <dbReference type="ARBA" id="ARBA00022989"/>
    </source>
</evidence>
<evidence type="ECO:0000256" key="10">
    <source>
        <dbReference type="ARBA" id="ARBA00023170"/>
    </source>
</evidence>
<dbReference type="InterPro" id="IPR019009">
    <property type="entry name" value="SRP_receptor_beta_su"/>
</dbReference>
<protein>
    <recommendedName>
        <fullName evidence="3">Signal recognition particle receptor subunit beta</fullName>
    </recommendedName>
</protein>
<accession>A0A1B6E0T6</accession>
<keyword evidence="8" id="KW-0342">GTP-binding</keyword>
<evidence type="ECO:0000256" key="8">
    <source>
        <dbReference type="ARBA" id="ARBA00023134"/>
    </source>
</evidence>
<keyword evidence="9 11" id="KW-0472">Membrane</keyword>
<dbReference type="CDD" id="cd04105">
    <property type="entry name" value="SR_beta"/>
    <property type="match status" value="1"/>
</dbReference>
<dbReference type="PANTHER" id="PTHR46693">
    <property type="entry name" value="ADP-RIBOSYLATION FACTOR-LIKE PROTEIN 15"/>
    <property type="match status" value="1"/>
</dbReference>
<keyword evidence="4 11" id="KW-0812">Transmembrane</keyword>
<dbReference type="PANTHER" id="PTHR46693:SF1">
    <property type="entry name" value="ADP-RIBOSYLATION FACTOR-LIKE PROTEIN 15"/>
    <property type="match status" value="1"/>
</dbReference>
<evidence type="ECO:0000256" key="5">
    <source>
        <dbReference type="ARBA" id="ARBA00022741"/>
    </source>
</evidence>
<feature type="transmembrane region" description="Helical" evidence="11">
    <location>
        <begin position="20"/>
        <end position="41"/>
    </location>
</feature>
<evidence type="ECO:0000313" key="12">
    <source>
        <dbReference type="EMBL" id="JAS31497.1"/>
    </source>
</evidence>
<sequence length="251" mass="28305">MMDENSYIKVEKAFWVDPFQMIGAVVGIIAVLITIIILVIFQQRKNARRSILIMGLSDSGKTLIFSRIFHNRCIQTYTSLKENSGKYLINNNFLRVIDIPGHERLCGKFFDQYKTSTKGIIFVVDSVTIQKKIRDVAELLYNILTDKSFASKGNRVLISCNKQDQTMAKGATVIKSLLEAELNLLRVTKAKQLNSTEDVANSNNYLGVIGKDFKFSHIPLAVEFVECAAMKNEMDAPADIKGIKMWIENIA</sequence>
<dbReference type="Pfam" id="PF09439">
    <property type="entry name" value="SRPRB"/>
    <property type="match status" value="1"/>
</dbReference>
<dbReference type="GO" id="GO:0005525">
    <property type="term" value="F:GTP binding"/>
    <property type="evidence" value="ECO:0007669"/>
    <property type="project" value="UniProtKB-KW"/>
</dbReference>
<reference evidence="12" key="1">
    <citation type="submission" date="2015-12" db="EMBL/GenBank/DDBJ databases">
        <title>De novo transcriptome assembly of four potential Pierce s Disease insect vectors from Arizona vineyards.</title>
        <authorList>
            <person name="Tassone E.E."/>
        </authorList>
    </citation>
    <scope>NUCLEOTIDE SEQUENCE</scope>
</reference>
<evidence type="ECO:0000256" key="2">
    <source>
        <dbReference type="ARBA" id="ARBA00005619"/>
    </source>
</evidence>
<dbReference type="InterPro" id="IPR042292">
    <property type="entry name" value="ARL15"/>
</dbReference>
<comment type="similarity">
    <text evidence="2">Belongs to the SRP receptor beta subunit family.</text>
</comment>